<dbReference type="Pfam" id="PF03364">
    <property type="entry name" value="Polyketide_cyc"/>
    <property type="match status" value="1"/>
</dbReference>
<evidence type="ECO:0000259" key="4">
    <source>
        <dbReference type="Pfam" id="PF03364"/>
    </source>
</evidence>
<comment type="caution">
    <text evidence="5">The sequence shown here is derived from an EMBL/GenBank/DDBJ whole genome shotgun (WGS) entry which is preliminary data.</text>
</comment>
<name>A0A812DDW5_ACAPH</name>
<dbReference type="AlphaFoldDB" id="A0A812DDW5"/>
<keyword evidence="6" id="KW-1185">Reference proteome</keyword>
<dbReference type="OrthoDB" id="292693at2759"/>
<evidence type="ECO:0000256" key="2">
    <source>
        <dbReference type="ARBA" id="ARBA00011814"/>
    </source>
</evidence>
<proteinExistence type="inferred from homology"/>
<dbReference type="PANTHER" id="PTHR12901">
    <property type="entry name" value="SPERM PROTEIN HOMOLOG"/>
    <property type="match status" value="1"/>
</dbReference>
<evidence type="ECO:0000256" key="3">
    <source>
        <dbReference type="ARBA" id="ARBA00024947"/>
    </source>
</evidence>
<dbReference type="GO" id="GO:0045333">
    <property type="term" value="P:cellular respiration"/>
    <property type="evidence" value="ECO:0007669"/>
    <property type="project" value="InterPro"/>
</dbReference>
<comment type="subunit">
    <text evidence="2">Interacts with coenzyme Q.</text>
</comment>
<dbReference type="InterPro" id="IPR023393">
    <property type="entry name" value="START-like_dom_sf"/>
</dbReference>
<evidence type="ECO:0000256" key="1">
    <source>
        <dbReference type="ARBA" id="ARBA00006885"/>
    </source>
</evidence>
<dbReference type="EMBL" id="CAHIKZ030003536">
    <property type="protein sequence ID" value="CAE1301388.1"/>
    <property type="molecule type" value="Genomic_DNA"/>
</dbReference>
<reference evidence="5" key="1">
    <citation type="submission" date="2021-01" db="EMBL/GenBank/DDBJ databases">
        <authorList>
            <person name="Li R."/>
            <person name="Bekaert M."/>
        </authorList>
    </citation>
    <scope>NUCLEOTIDE SEQUENCE</scope>
    <source>
        <strain evidence="5">Farmed</strain>
    </source>
</reference>
<comment type="function">
    <text evidence="3">Required for the function of coenzyme Q in the respiratory chain. May serve as a chaperone or may be involved in the transport of Q6 from its site of synthesis to the catalytic sites of the respiratory complexes.</text>
</comment>
<dbReference type="GO" id="GO:0005739">
    <property type="term" value="C:mitochondrion"/>
    <property type="evidence" value="ECO:0007669"/>
    <property type="project" value="TreeGrafter"/>
</dbReference>
<dbReference type="InterPro" id="IPR044996">
    <property type="entry name" value="COQ10-like"/>
</dbReference>
<comment type="similarity">
    <text evidence="1">Belongs to the COQ10 family.</text>
</comment>
<feature type="domain" description="Coenzyme Q-binding protein COQ10 START" evidence="4">
    <location>
        <begin position="117"/>
        <end position="244"/>
    </location>
</feature>
<evidence type="ECO:0000313" key="6">
    <source>
        <dbReference type="Proteomes" id="UP000597762"/>
    </source>
</evidence>
<dbReference type="Gene3D" id="3.30.530.20">
    <property type="match status" value="1"/>
</dbReference>
<dbReference type="CDD" id="cd07813">
    <property type="entry name" value="COQ10p_like"/>
    <property type="match status" value="1"/>
</dbReference>
<protein>
    <submittedName>
        <fullName evidence="5">COQ10</fullName>
    </submittedName>
</protein>
<gene>
    <name evidence="5" type="ORF">SPHA_54403</name>
</gene>
<sequence length="269" mass="31610">MEPEEFRGGDQCFSSCYSDWRCTNDQDKCSFSSTNNIDCYTEVKRHVVRSLFYTRPCQSEFAGKRFYSHLWQNEINKPFLVLFSSNISSDKRTFFTIPNLTPFSNKRKEYSERRLLGYSMEQMFTVVSEVENYPEFVPWCKSARIFHSRQNFFKARLEIGFPPLLESYTSVVTLAKPHLVKSECTNGRMFNLLLTTWRFRPGLPNNENTCMLDFSVAFEFRSALHSQFSTLFFDEVVKQMVKAFLKRAYTIYGPESIKSQSPKILKYVS</sequence>
<dbReference type="GO" id="GO:0048039">
    <property type="term" value="F:ubiquinone binding"/>
    <property type="evidence" value="ECO:0007669"/>
    <property type="project" value="InterPro"/>
</dbReference>
<dbReference type="SUPFAM" id="SSF55961">
    <property type="entry name" value="Bet v1-like"/>
    <property type="match status" value="1"/>
</dbReference>
<organism evidence="5 6">
    <name type="scientific">Acanthosepion pharaonis</name>
    <name type="common">Pharaoh cuttlefish</name>
    <name type="synonym">Sepia pharaonis</name>
    <dbReference type="NCBI Taxonomy" id="158019"/>
    <lineage>
        <taxon>Eukaryota</taxon>
        <taxon>Metazoa</taxon>
        <taxon>Spiralia</taxon>
        <taxon>Lophotrochozoa</taxon>
        <taxon>Mollusca</taxon>
        <taxon>Cephalopoda</taxon>
        <taxon>Coleoidea</taxon>
        <taxon>Decapodiformes</taxon>
        <taxon>Sepiida</taxon>
        <taxon>Sepiina</taxon>
        <taxon>Sepiidae</taxon>
        <taxon>Acanthosepion</taxon>
    </lineage>
</organism>
<dbReference type="InterPro" id="IPR005031">
    <property type="entry name" value="COQ10_START"/>
</dbReference>
<evidence type="ECO:0000313" key="5">
    <source>
        <dbReference type="EMBL" id="CAE1301388.1"/>
    </source>
</evidence>
<dbReference type="PANTHER" id="PTHR12901:SF10">
    <property type="entry name" value="COENZYME Q-BINDING PROTEIN COQ10, MITOCHONDRIAL"/>
    <property type="match status" value="1"/>
</dbReference>
<accession>A0A812DDW5</accession>
<dbReference type="Proteomes" id="UP000597762">
    <property type="component" value="Unassembled WGS sequence"/>
</dbReference>